<dbReference type="Pfam" id="PF16492">
    <property type="entry name" value="Cadherin_C_2"/>
    <property type="match status" value="1"/>
</dbReference>
<evidence type="ECO:0000256" key="1">
    <source>
        <dbReference type="ARBA" id="ARBA00003436"/>
    </source>
</evidence>
<feature type="transmembrane region" description="Helical" evidence="13">
    <location>
        <begin position="642"/>
        <end position="664"/>
    </location>
</feature>
<dbReference type="GeneTree" id="ENSGT00940000166432"/>
<dbReference type="InterPro" id="IPR050174">
    <property type="entry name" value="Protocadherin/Cadherin-CA"/>
</dbReference>
<dbReference type="GO" id="GO:0007156">
    <property type="term" value="P:homophilic cell adhesion via plasma membrane adhesion molecules"/>
    <property type="evidence" value="ECO:0007669"/>
    <property type="project" value="InterPro"/>
</dbReference>
<feature type="domain" description="Cadherin" evidence="15">
    <location>
        <begin position="420"/>
        <end position="516"/>
    </location>
</feature>
<evidence type="ECO:0000256" key="6">
    <source>
        <dbReference type="ARBA" id="ARBA00022737"/>
    </source>
</evidence>
<comment type="function">
    <text evidence="1">Potential calcium-dependent cell-adhesion protein. May be involved in the establishment and maintenance of specific neuronal connections in the brain.</text>
</comment>
<dbReference type="PANTHER" id="PTHR24028:SF114">
    <property type="entry name" value="PCDH2G3 PROTEIN-RELATED"/>
    <property type="match status" value="1"/>
</dbReference>
<keyword evidence="17" id="KW-1185">Reference proteome</keyword>
<evidence type="ECO:0000256" key="2">
    <source>
        <dbReference type="ARBA" id="ARBA00004251"/>
    </source>
</evidence>
<organism evidence="16 17">
    <name type="scientific">Dicentrarchus labrax</name>
    <name type="common">European seabass</name>
    <name type="synonym">Morone labrax</name>
    <dbReference type="NCBI Taxonomy" id="13489"/>
    <lineage>
        <taxon>Eukaryota</taxon>
        <taxon>Metazoa</taxon>
        <taxon>Chordata</taxon>
        <taxon>Craniata</taxon>
        <taxon>Vertebrata</taxon>
        <taxon>Euteleostomi</taxon>
        <taxon>Actinopterygii</taxon>
        <taxon>Neopterygii</taxon>
        <taxon>Teleostei</taxon>
        <taxon>Neoteleostei</taxon>
        <taxon>Acanthomorphata</taxon>
        <taxon>Eupercaria</taxon>
        <taxon>Moronidae</taxon>
        <taxon>Dicentrarchus</taxon>
    </lineage>
</organism>
<evidence type="ECO:0000256" key="3">
    <source>
        <dbReference type="ARBA" id="ARBA00022475"/>
    </source>
</evidence>
<proteinExistence type="predicted"/>
<keyword evidence="9 13" id="KW-1133">Transmembrane helix</keyword>
<sequence length="794" mass="87438">MALKRNCFVFFLMWQTVNGDVSYSFQEEMKRGSVIGNIAKDLNLDSSKLSARNARVDATGNRKRYCDISLSTGDLIVADRIDREGLCGEKLSCVIKRDLVLENPLELHPFSLHIQDINDNSPQFKEESINIEIRESAVRGARFVIEEAHDADVGQNSVQQYSLKKNEHFILASNGNTIELVLDKELDREKQQEINLLLTALDGGSPQRSGTVVIHVTVLDANDNAPVFSQAVYKARLPENSPLDTVVVTVSATDADEGVNGDVTYEFGHVSEDIDFESVTTYDLRIKAKDGLGLSSYTKVTVDVTDVNDNIPVIYVKSLANPVPENVSPGTEVGIINVQDADSENNQQVRCSIQQNAPFKLVPSIKNYYSLVTTGQLDRELMSDYNITITATDEGSPPLSSSKTVQLSVADINDNPPVFEEQSYSAYVTENNKPGSTLCSVTARDPDWRQNGTVIYSLLAGEVNGAPVSSYLSFDYEQFRSFKVHVMARDNGSPPLSSNVTVSVFISDVNDNSPQILYPSPEGNSFMTELVPKAAHGGSLVSKVIAVDADSGQNAWLSYHIVKSTDPGLFTIGLHSGEIRTQRDISESDSMKQNLIVSVKDNGQPSLSATCSMYLLISDNLAEVPELKDISYDEKNSKLTSYLIIALVSVSTFFLTFIIIILGVRFCRRRKPRLLFDGAVAIPSAYLPPNYADVDGTGTLRSAYNYDAYLTTGSRTSDFKFVTSYNDNTLPADQTLRKSPSDFADVFGDSDGSPEVGTHFMSLNLYHMLLSISTNFHNQHCSKKKKNIYQLLAV</sequence>
<dbReference type="SUPFAM" id="SSF49313">
    <property type="entry name" value="Cadherin-like"/>
    <property type="match status" value="5"/>
</dbReference>
<evidence type="ECO:0000256" key="4">
    <source>
        <dbReference type="ARBA" id="ARBA00022692"/>
    </source>
</evidence>
<dbReference type="AlphaFoldDB" id="A0A8C4NRY8"/>
<evidence type="ECO:0000256" key="11">
    <source>
        <dbReference type="ARBA" id="ARBA00023180"/>
    </source>
</evidence>
<keyword evidence="10 13" id="KW-0472">Membrane</keyword>
<feature type="domain" description="Cadherin" evidence="15">
    <location>
        <begin position="125"/>
        <end position="228"/>
    </location>
</feature>
<dbReference type="GO" id="GO:0009653">
    <property type="term" value="P:anatomical structure morphogenesis"/>
    <property type="evidence" value="ECO:0007669"/>
    <property type="project" value="UniProtKB-ARBA"/>
</dbReference>
<feature type="signal peptide" evidence="14">
    <location>
        <begin position="1"/>
        <end position="19"/>
    </location>
</feature>
<dbReference type="InterPro" id="IPR032455">
    <property type="entry name" value="Cadherin_C"/>
</dbReference>
<evidence type="ECO:0000259" key="15">
    <source>
        <dbReference type="PROSITE" id="PS50268"/>
    </source>
</evidence>
<dbReference type="FunFam" id="2.60.40.60:FF:000002">
    <property type="entry name" value="Protocadherin alpha 2"/>
    <property type="match status" value="1"/>
</dbReference>
<keyword evidence="4 13" id="KW-0812">Transmembrane</keyword>
<dbReference type="GO" id="GO:0005509">
    <property type="term" value="F:calcium ion binding"/>
    <property type="evidence" value="ECO:0007669"/>
    <property type="project" value="UniProtKB-UniRule"/>
</dbReference>
<evidence type="ECO:0000256" key="8">
    <source>
        <dbReference type="ARBA" id="ARBA00022889"/>
    </source>
</evidence>
<feature type="chain" id="PRO_5035721024" description="Cadherin domain-containing protein" evidence="14">
    <location>
        <begin position="20"/>
        <end position="794"/>
    </location>
</feature>
<evidence type="ECO:0000313" key="17">
    <source>
        <dbReference type="Proteomes" id="UP000694389"/>
    </source>
</evidence>
<keyword evidence="5 14" id="KW-0732">Signal</keyword>
<protein>
    <recommendedName>
        <fullName evidence="15">Cadherin domain-containing protein</fullName>
    </recommendedName>
</protein>
<dbReference type="SMART" id="SM00112">
    <property type="entry name" value="CA"/>
    <property type="match status" value="5"/>
</dbReference>
<dbReference type="PANTHER" id="PTHR24028">
    <property type="entry name" value="CADHERIN-87A"/>
    <property type="match status" value="1"/>
</dbReference>
<reference evidence="16" key="1">
    <citation type="submission" date="2025-08" db="UniProtKB">
        <authorList>
            <consortium name="Ensembl"/>
        </authorList>
    </citation>
    <scope>IDENTIFICATION</scope>
</reference>
<dbReference type="Proteomes" id="UP000694389">
    <property type="component" value="Unassembled WGS sequence"/>
</dbReference>
<dbReference type="FunFam" id="2.60.40.60:FF:000001">
    <property type="entry name" value="Protocadherin alpha 2"/>
    <property type="match status" value="1"/>
</dbReference>
<dbReference type="FunFam" id="2.60.40.60:FF:000129">
    <property type="entry name" value="protocadherin alpha-C2 isoform X1"/>
    <property type="match status" value="1"/>
</dbReference>
<keyword evidence="3" id="KW-1003">Cell membrane</keyword>
<dbReference type="InterPro" id="IPR002126">
    <property type="entry name" value="Cadherin-like_dom"/>
</dbReference>
<evidence type="ECO:0000256" key="7">
    <source>
        <dbReference type="ARBA" id="ARBA00022837"/>
    </source>
</evidence>
<dbReference type="GO" id="GO:0005886">
    <property type="term" value="C:plasma membrane"/>
    <property type="evidence" value="ECO:0007669"/>
    <property type="project" value="UniProtKB-SubCell"/>
</dbReference>
<dbReference type="CDD" id="cd11304">
    <property type="entry name" value="Cadherin_repeat"/>
    <property type="match status" value="5"/>
</dbReference>
<dbReference type="InterPro" id="IPR020894">
    <property type="entry name" value="Cadherin_CS"/>
</dbReference>
<evidence type="ECO:0000256" key="10">
    <source>
        <dbReference type="ARBA" id="ARBA00023136"/>
    </source>
</evidence>
<evidence type="ECO:0000256" key="13">
    <source>
        <dbReference type="SAM" id="Phobius"/>
    </source>
</evidence>
<dbReference type="FunFam" id="2.60.40.60:FF:000007">
    <property type="entry name" value="Protocadherin alpha 2"/>
    <property type="match status" value="1"/>
</dbReference>
<reference evidence="16" key="2">
    <citation type="submission" date="2025-09" db="UniProtKB">
        <authorList>
            <consortium name="Ensembl"/>
        </authorList>
    </citation>
    <scope>IDENTIFICATION</scope>
</reference>
<dbReference type="Pfam" id="PF00028">
    <property type="entry name" value="Cadherin"/>
    <property type="match status" value="4"/>
</dbReference>
<evidence type="ECO:0000256" key="14">
    <source>
        <dbReference type="SAM" id="SignalP"/>
    </source>
</evidence>
<evidence type="ECO:0000313" key="16">
    <source>
        <dbReference type="Ensembl" id="ENSDLAP00005042795.2"/>
    </source>
</evidence>
<dbReference type="InterPro" id="IPR015919">
    <property type="entry name" value="Cadherin-like_sf"/>
</dbReference>
<comment type="subcellular location">
    <subcellularLocation>
        <location evidence="2">Cell membrane</location>
        <topology evidence="2">Single-pass type I membrane protein</topology>
    </subcellularLocation>
</comment>
<dbReference type="PROSITE" id="PS00232">
    <property type="entry name" value="CADHERIN_1"/>
    <property type="match status" value="3"/>
</dbReference>
<dbReference type="InterPro" id="IPR013164">
    <property type="entry name" value="Cadherin_N"/>
</dbReference>
<feature type="domain" description="Cadherin" evidence="15">
    <location>
        <begin position="531"/>
        <end position="627"/>
    </location>
</feature>
<evidence type="ECO:0000256" key="12">
    <source>
        <dbReference type="PROSITE-ProRule" id="PRU00043"/>
    </source>
</evidence>
<keyword evidence="8" id="KW-0130">Cell adhesion</keyword>
<dbReference type="FunFam" id="2.60.40.60:FF:000004">
    <property type="entry name" value="Protocadherin 1 gamma 2"/>
    <property type="match status" value="1"/>
</dbReference>
<dbReference type="PRINTS" id="PR00205">
    <property type="entry name" value="CADHERIN"/>
</dbReference>
<dbReference type="Ensembl" id="ENSDLAT00005045694.2">
    <property type="protein sequence ID" value="ENSDLAP00005042795.2"/>
    <property type="gene ID" value="ENSDLAG00005019087.2"/>
</dbReference>
<evidence type="ECO:0000256" key="9">
    <source>
        <dbReference type="ARBA" id="ARBA00022989"/>
    </source>
</evidence>
<evidence type="ECO:0000256" key="5">
    <source>
        <dbReference type="ARBA" id="ARBA00022729"/>
    </source>
</evidence>
<accession>A0A8C4NRY8</accession>
<dbReference type="Gene3D" id="2.60.40.60">
    <property type="entry name" value="Cadherins"/>
    <property type="match status" value="7"/>
</dbReference>
<keyword evidence="11" id="KW-0325">Glycoprotein</keyword>
<feature type="domain" description="Cadherin" evidence="15">
    <location>
        <begin position="323"/>
        <end position="419"/>
    </location>
</feature>
<dbReference type="Pfam" id="PF08266">
    <property type="entry name" value="Cadherin_2"/>
    <property type="match status" value="1"/>
</dbReference>
<name>A0A8C4NRY8_DICLA</name>
<keyword evidence="6" id="KW-0677">Repeat</keyword>
<dbReference type="PROSITE" id="PS50268">
    <property type="entry name" value="CADHERIN_2"/>
    <property type="match status" value="5"/>
</dbReference>
<dbReference type="FunFam" id="2.60.40.60:FF:000006">
    <property type="entry name" value="Protocadherin alpha 2"/>
    <property type="match status" value="1"/>
</dbReference>
<keyword evidence="7 12" id="KW-0106">Calcium</keyword>
<feature type="domain" description="Cadherin" evidence="15">
    <location>
        <begin position="229"/>
        <end position="314"/>
    </location>
</feature>